<dbReference type="OrthoDB" id="5563826at2"/>
<keyword evidence="2" id="KW-1185">Reference proteome</keyword>
<reference evidence="2" key="1">
    <citation type="journal article" date="2011" name="Stand. Genomic Sci.">
        <title>Genome sequence of the filamentous, gliding Thiothrix nivea neotype strain (JP2(T)).</title>
        <authorList>
            <person name="Lapidus A."/>
            <person name="Nolan M."/>
            <person name="Lucas S."/>
            <person name="Glavina Del Rio T."/>
            <person name="Tice H."/>
            <person name="Cheng J.F."/>
            <person name="Tapia R."/>
            <person name="Han C."/>
            <person name="Goodwin L."/>
            <person name="Pitluck S."/>
            <person name="Liolios K."/>
            <person name="Pagani I."/>
            <person name="Ivanova N."/>
            <person name="Huntemann M."/>
            <person name="Mavromatis K."/>
            <person name="Mikhailova N."/>
            <person name="Pati A."/>
            <person name="Chen A."/>
            <person name="Palaniappan K."/>
            <person name="Land M."/>
            <person name="Brambilla E.M."/>
            <person name="Rohde M."/>
            <person name="Abt B."/>
            <person name="Verbarg S."/>
            <person name="Goker M."/>
            <person name="Bristow J."/>
            <person name="Eisen J.A."/>
            <person name="Markowitz V."/>
            <person name="Hugenholtz P."/>
            <person name="Kyrpides N.C."/>
            <person name="Klenk H.P."/>
            <person name="Woyke T."/>
        </authorList>
    </citation>
    <scope>NUCLEOTIDE SEQUENCE [LARGE SCALE GENOMIC DNA]</scope>
    <source>
        <strain evidence="2">ATCC 35100 / DSM 5205 / JP2</strain>
    </source>
</reference>
<gene>
    <name evidence="1" type="ORF">Thini_0776</name>
</gene>
<name>A0A656HBB1_THINJ</name>
<dbReference type="RefSeq" id="WP_002707364.1">
    <property type="nucleotide sequence ID" value="NZ_JH651384.1"/>
</dbReference>
<dbReference type="CDD" id="cd02440">
    <property type="entry name" value="AdoMet_MTases"/>
    <property type="match status" value="1"/>
</dbReference>
<dbReference type="PANTHER" id="PTHR20974:SF0">
    <property type="entry name" value="UPF0585 PROTEIN CG18661"/>
    <property type="match status" value="1"/>
</dbReference>
<organism evidence="1 2">
    <name type="scientific">Thiothrix nivea (strain ATCC 35100 / DSM 5205 / JP2)</name>
    <dbReference type="NCBI Taxonomy" id="870187"/>
    <lineage>
        <taxon>Bacteria</taxon>
        <taxon>Pseudomonadati</taxon>
        <taxon>Pseudomonadota</taxon>
        <taxon>Gammaproteobacteria</taxon>
        <taxon>Thiotrichales</taxon>
        <taxon>Thiotrichaceae</taxon>
        <taxon>Thiothrix</taxon>
    </lineage>
</organism>
<evidence type="ECO:0000313" key="1">
    <source>
        <dbReference type="EMBL" id="EIJ33412.1"/>
    </source>
</evidence>
<sequence length="198" mass="22144">MTIKPFAESSEQNKDVILAVLEPLFRDCRNVLEIGSGTGQHAVHFAANLPYLVWHTSDMAENHPGILLWLEEAGLPNTRPPLPLDVLRDPWPDMVVDAVYSANTAHIMGWQEVEAFFAGVGKLLPEGGLFALYGPFNYGGQYTSDSNARFDQWLKMRDPNSGIRDMDDLNRLAAAAGMVLLHDIEMPVNNRTLVWRKN</sequence>
<protein>
    <recommendedName>
        <fullName evidence="3">Methylase</fullName>
    </recommendedName>
</protein>
<proteinExistence type="predicted"/>
<dbReference type="InterPro" id="IPR010342">
    <property type="entry name" value="DUF938"/>
</dbReference>
<dbReference type="Gene3D" id="3.40.50.150">
    <property type="entry name" value="Vaccinia Virus protein VP39"/>
    <property type="match status" value="1"/>
</dbReference>
<dbReference type="AlphaFoldDB" id="A0A656HBB1"/>
<dbReference type="EMBL" id="JH651384">
    <property type="protein sequence ID" value="EIJ33412.1"/>
    <property type="molecule type" value="Genomic_DNA"/>
</dbReference>
<dbReference type="InterPro" id="IPR029063">
    <property type="entry name" value="SAM-dependent_MTases_sf"/>
</dbReference>
<dbReference type="SUPFAM" id="SSF53335">
    <property type="entry name" value="S-adenosyl-L-methionine-dependent methyltransferases"/>
    <property type="match status" value="1"/>
</dbReference>
<dbReference type="PANTHER" id="PTHR20974">
    <property type="entry name" value="UPF0585 PROTEIN CG18661"/>
    <property type="match status" value="1"/>
</dbReference>
<evidence type="ECO:0008006" key="3">
    <source>
        <dbReference type="Google" id="ProtNLM"/>
    </source>
</evidence>
<evidence type="ECO:0000313" key="2">
    <source>
        <dbReference type="Proteomes" id="UP000005317"/>
    </source>
</evidence>
<dbReference type="Pfam" id="PF06080">
    <property type="entry name" value="DUF938"/>
    <property type="match status" value="1"/>
</dbReference>
<dbReference type="Proteomes" id="UP000005317">
    <property type="component" value="Unassembled WGS sequence"/>
</dbReference>
<accession>A0A656HBB1</accession>